<dbReference type="InterPro" id="IPR018926">
    <property type="entry name" value="Gp23"/>
</dbReference>
<protein>
    <submittedName>
        <fullName evidence="3">Uncharacterized protein</fullName>
    </submittedName>
</protein>
<feature type="compositionally biased region" description="Polar residues" evidence="1">
    <location>
        <begin position="90"/>
        <end position="106"/>
    </location>
</feature>
<dbReference type="Proteomes" id="UP000344343">
    <property type="component" value="Unassembled WGS sequence"/>
</dbReference>
<name>A0A6Z1V236_LISMN</name>
<comment type="caution">
    <text evidence="3">The sequence shown here is derived from an EMBL/GenBank/DDBJ whole genome shotgun (WGS) entry which is preliminary data.</text>
</comment>
<keyword evidence="2" id="KW-0472">Membrane</keyword>
<sequence length="106" mass="12760">MYDGLTKVFDYALAKEMFFAALFVALFIILLIITKRIWDDSKIVRIEMKEEREKVEEEREKRNKESKEERDKFISTMNEQQRLMDRQNDMMKQQQQSIDSLSKSVG</sequence>
<keyword evidence="2" id="KW-1133">Transmembrane helix</keyword>
<evidence type="ECO:0000313" key="4">
    <source>
        <dbReference type="Proteomes" id="UP000344343"/>
    </source>
</evidence>
<keyword evidence="2" id="KW-0812">Transmembrane</keyword>
<evidence type="ECO:0000313" key="3">
    <source>
        <dbReference type="EMBL" id="EAD5788030.1"/>
    </source>
</evidence>
<reference evidence="3 4" key="1">
    <citation type="submission" date="2019-02" db="EMBL/GenBank/DDBJ databases">
        <authorList>
            <consortium name="GenomeTrakr: Next Generation Sequencing Network for Food Pathogen Tracability"/>
        </authorList>
    </citation>
    <scope>NUCLEOTIDE SEQUENCE [LARGE SCALE GENOMIC DNA]</scope>
    <source>
        <strain evidence="3 4">FDA00013853</strain>
    </source>
</reference>
<organism evidence="3 4">
    <name type="scientific">Listeria monocytogenes</name>
    <dbReference type="NCBI Taxonomy" id="1639"/>
    <lineage>
        <taxon>Bacteria</taxon>
        <taxon>Bacillati</taxon>
        <taxon>Bacillota</taxon>
        <taxon>Bacilli</taxon>
        <taxon>Bacillales</taxon>
        <taxon>Listeriaceae</taxon>
        <taxon>Listeria</taxon>
    </lineage>
</organism>
<dbReference type="AlphaFoldDB" id="A0A6Z1V236"/>
<feature type="non-terminal residue" evidence="3">
    <location>
        <position position="106"/>
    </location>
</feature>
<accession>A0A6Z1V236</accession>
<proteinExistence type="predicted"/>
<feature type="compositionally biased region" description="Basic and acidic residues" evidence="1">
    <location>
        <begin position="51"/>
        <end position="73"/>
    </location>
</feature>
<dbReference type="EMBL" id="AAANYR010000022">
    <property type="protein sequence ID" value="EAD5788030.1"/>
    <property type="molecule type" value="Genomic_DNA"/>
</dbReference>
<evidence type="ECO:0000256" key="2">
    <source>
        <dbReference type="SAM" id="Phobius"/>
    </source>
</evidence>
<evidence type="ECO:0000256" key="1">
    <source>
        <dbReference type="SAM" id="MobiDB-lite"/>
    </source>
</evidence>
<dbReference type="Pfam" id="PF10669">
    <property type="entry name" value="Phage_Gp23"/>
    <property type="match status" value="1"/>
</dbReference>
<feature type="transmembrane region" description="Helical" evidence="2">
    <location>
        <begin position="17"/>
        <end position="38"/>
    </location>
</feature>
<feature type="region of interest" description="Disordered" evidence="1">
    <location>
        <begin position="51"/>
        <end position="106"/>
    </location>
</feature>
<gene>
    <name evidence="3" type="ORF">EX365_15935</name>
</gene>